<organism evidence="9 10">
    <name type="scientific">Niveispirillum lacus</name>
    <dbReference type="NCBI Taxonomy" id="1981099"/>
    <lineage>
        <taxon>Bacteria</taxon>
        <taxon>Pseudomonadati</taxon>
        <taxon>Pseudomonadota</taxon>
        <taxon>Alphaproteobacteria</taxon>
        <taxon>Rhodospirillales</taxon>
        <taxon>Azospirillaceae</taxon>
        <taxon>Niveispirillum</taxon>
    </lineage>
</organism>
<reference evidence="9 10" key="1">
    <citation type="submission" date="2017-07" db="EMBL/GenBank/DDBJ databases">
        <title>Niveispirillum cyanobacteriorum sp. nov., isolated from cyanobacterial aggregates in a eutrophic lake.</title>
        <authorList>
            <person name="Cai H."/>
        </authorList>
    </citation>
    <scope>NUCLEOTIDE SEQUENCE [LARGE SCALE GENOMIC DNA]</scope>
    <source>
        <strain evidence="10">TH1-14</strain>
    </source>
</reference>
<dbReference type="NCBIfam" id="TIGR00087">
    <property type="entry name" value="surE"/>
    <property type="match status" value="1"/>
</dbReference>
<evidence type="ECO:0000256" key="2">
    <source>
        <dbReference type="ARBA" id="ARBA00011062"/>
    </source>
</evidence>
<dbReference type="EMBL" id="NOXU01000030">
    <property type="protein sequence ID" value="OYQ33867.1"/>
    <property type="molecule type" value="Genomic_DNA"/>
</dbReference>
<keyword evidence="10" id="KW-1185">Reference proteome</keyword>
<dbReference type="InterPro" id="IPR002828">
    <property type="entry name" value="SurE-like_Pase/nucleotidase"/>
</dbReference>
<dbReference type="GO" id="GO:0000166">
    <property type="term" value="F:nucleotide binding"/>
    <property type="evidence" value="ECO:0007669"/>
    <property type="project" value="UniProtKB-KW"/>
</dbReference>
<evidence type="ECO:0000313" key="10">
    <source>
        <dbReference type="Proteomes" id="UP000216998"/>
    </source>
</evidence>
<dbReference type="Proteomes" id="UP000216998">
    <property type="component" value="Unassembled WGS sequence"/>
</dbReference>
<dbReference type="GO" id="GO:0008254">
    <property type="term" value="F:3'-nucleotidase activity"/>
    <property type="evidence" value="ECO:0007669"/>
    <property type="project" value="TreeGrafter"/>
</dbReference>
<dbReference type="PANTHER" id="PTHR30457">
    <property type="entry name" value="5'-NUCLEOTIDASE SURE"/>
    <property type="match status" value="1"/>
</dbReference>
<keyword evidence="4 7" id="KW-0479">Metal-binding</keyword>
<keyword evidence="3 7" id="KW-0963">Cytoplasm</keyword>
<proteinExistence type="inferred from homology"/>
<dbReference type="GO" id="GO:0008253">
    <property type="term" value="F:5'-nucleotidase activity"/>
    <property type="evidence" value="ECO:0007669"/>
    <property type="project" value="UniProtKB-UniRule"/>
</dbReference>
<comment type="caution">
    <text evidence="9">The sequence shown here is derived from an EMBL/GenBank/DDBJ whole genome shotgun (WGS) entry which is preliminary data.</text>
</comment>
<dbReference type="Gene3D" id="3.40.1210.10">
    <property type="entry name" value="Survival protein SurE-like phosphatase/nucleotidase"/>
    <property type="match status" value="1"/>
</dbReference>
<dbReference type="PANTHER" id="PTHR30457:SF12">
    <property type="entry name" value="5'_3'-NUCLEOTIDASE SURE"/>
    <property type="match status" value="1"/>
</dbReference>
<evidence type="ECO:0000256" key="6">
    <source>
        <dbReference type="ARBA" id="ARBA00022801"/>
    </source>
</evidence>
<keyword evidence="6 7" id="KW-0378">Hydrolase</keyword>
<comment type="cofactor">
    <cofactor evidence="7">
        <name>a divalent metal cation</name>
        <dbReference type="ChEBI" id="CHEBI:60240"/>
    </cofactor>
    <text evidence="7">Binds 1 divalent metal cation per subunit.</text>
</comment>
<comment type="subcellular location">
    <subcellularLocation>
        <location evidence="7">Cytoplasm</location>
    </subcellularLocation>
</comment>
<dbReference type="Pfam" id="PF01975">
    <property type="entry name" value="SurE"/>
    <property type="match status" value="1"/>
</dbReference>
<dbReference type="SUPFAM" id="SSF64167">
    <property type="entry name" value="SurE-like"/>
    <property type="match status" value="1"/>
</dbReference>
<evidence type="ECO:0000256" key="5">
    <source>
        <dbReference type="ARBA" id="ARBA00022741"/>
    </source>
</evidence>
<feature type="binding site" evidence="7">
    <location>
        <position position="102"/>
    </location>
    <ligand>
        <name>a divalent metal cation</name>
        <dbReference type="ChEBI" id="CHEBI:60240"/>
    </ligand>
</feature>
<protein>
    <recommendedName>
        <fullName evidence="7">5'-nucleotidase SurE</fullName>
        <ecNumber evidence="7">3.1.3.5</ecNumber>
    </recommendedName>
    <alternativeName>
        <fullName evidence="7">Nucleoside 5'-monophosphate phosphohydrolase</fullName>
    </alternativeName>
</protein>
<gene>
    <name evidence="7" type="primary">surE</name>
    <name evidence="9" type="ORF">CHU95_15640</name>
</gene>
<dbReference type="HAMAP" id="MF_00060">
    <property type="entry name" value="SurE"/>
    <property type="match status" value="1"/>
</dbReference>
<dbReference type="GO" id="GO:0046872">
    <property type="term" value="F:metal ion binding"/>
    <property type="evidence" value="ECO:0007669"/>
    <property type="project" value="UniProtKB-UniRule"/>
</dbReference>
<dbReference type="InterPro" id="IPR030048">
    <property type="entry name" value="SurE"/>
</dbReference>
<dbReference type="AlphaFoldDB" id="A0A255YX97"/>
<dbReference type="GO" id="GO:0005737">
    <property type="term" value="C:cytoplasm"/>
    <property type="evidence" value="ECO:0007669"/>
    <property type="project" value="UniProtKB-SubCell"/>
</dbReference>
<sequence length="254" mass="27086">MQAPAAPLFRRALLTNDDGIDAPGMAALVQAVTPLAAEIWVVAPEHDQSGVSRAISLHGPLRVLERGPRRFAVTGTPSDCVVMGLSHILKDAPPDIVFSGINRGANIGEEVGYSGTVSAALMARLCGVPAYAISQAWRDRNNIRWRTSISGLDAIVRRFGAAPASVLNVNFPDVEPDEIAGVSVTRQAPPGSMAMGVESREDTRGFPYHWLSIRRHPGQGPDDTDIGALRRRHISVTPIGFDMTDHTVLAAMGG</sequence>
<keyword evidence="5 7" id="KW-0547">Nucleotide-binding</keyword>
<evidence type="ECO:0000313" key="9">
    <source>
        <dbReference type="EMBL" id="OYQ33867.1"/>
    </source>
</evidence>
<name>A0A255YX97_9PROT</name>
<comment type="similarity">
    <text evidence="2 7">Belongs to the SurE nucleotidase family.</text>
</comment>
<dbReference type="RefSeq" id="WP_094457304.1">
    <property type="nucleotide sequence ID" value="NZ_NOXU01000030.1"/>
</dbReference>
<evidence type="ECO:0000256" key="1">
    <source>
        <dbReference type="ARBA" id="ARBA00000815"/>
    </source>
</evidence>
<feature type="binding site" evidence="7">
    <location>
        <position position="18"/>
    </location>
    <ligand>
        <name>a divalent metal cation</name>
        <dbReference type="ChEBI" id="CHEBI:60240"/>
    </ligand>
</feature>
<evidence type="ECO:0000256" key="4">
    <source>
        <dbReference type="ARBA" id="ARBA00022723"/>
    </source>
</evidence>
<evidence type="ECO:0000259" key="8">
    <source>
        <dbReference type="Pfam" id="PF01975"/>
    </source>
</evidence>
<feature type="binding site" evidence="7">
    <location>
        <position position="17"/>
    </location>
    <ligand>
        <name>a divalent metal cation</name>
        <dbReference type="ChEBI" id="CHEBI:60240"/>
    </ligand>
</feature>
<dbReference type="NCBIfam" id="NF001490">
    <property type="entry name" value="PRK00346.1-4"/>
    <property type="match status" value="1"/>
</dbReference>
<feature type="binding site" evidence="7">
    <location>
        <position position="49"/>
    </location>
    <ligand>
        <name>a divalent metal cation</name>
        <dbReference type="ChEBI" id="CHEBI:60240"/>
    </ligand>
</feature>
<evidence type="ECO:0000256" key="7">
    <source>
        <dbReference type="HAMAP-Rule" id="MF_00060"/>
    </source>
</evidence>
<accession>A0A255YX97</accession>
<feature type="domain" description="Survival protein SurE-like phosphatase/nucleotidase" evidence="8">
    <location>
        <begin position="13"/>
        <end position="188"/>
    </location>
</feature>
<dbReference type="GO" id="GO:0004309">
    <property type="term" value="F:exopolyphosphatase activity"/>
    <property type="evidence" value="ECO:0007669"/>
    <property type="project" value="TreeGrafter"/>
</dbReference>
<comment type="function">
    <text evidence="7">Nucleotidase that shows phosphatase activity on nucleoside 5'-monophosphates.</text>
</comment>
<dbReference type="OrthoDB" id="9780815at2"/>
<evidence type="ECO:0000256" key="3">
    <source>
        <dbReference type="ARBA" id="ARBA00022490"/>
    </source>
</evidence>
<comment type="catalytic activity">
    <reaction evidence="1 7">
        <text>a ribonucleoside 5'-phosphate + H2O = a ribonucleoside + phosphate</text>
        <dbReference type="Rhea" id="RHEA:12484"/>
        <dbReference type="ChEBI" id="CHEBI:15377"/>
        <dbReference type="ChEBI" id="CHEBI:18254"/>
        <dbReference type="ChEBI" id="CHEBI:43474"/>
        <dbReference type="ChEBI" id="CHEBI:58043"/>
        <dbReference type="EC" id="3.1.3.5"/>
    </reaction>
</comment>
<dbReference type="EC" id="3.1.3.5" evidence="7"/>
<dbReference type="InterPro" id="IPR036523">
    <property type="entry name" value="SurE-like_sf"/>
</dbReference>